<dbReference type="InterPro" id="IPR016166">
    <property type="entry name" value="FAD-bd_PCMH"/>
</dbReference>
<evidence type="ECO:0000256" key="1">
    <source>
        <dbReference type="ARBA" id="ARBA00001974"/>
    </source>
</evidence>
<dbReference type="InterPro" id="IPR016169">
    <property type="entry name" value="FAD-bd_PCMH_sub2"/>
</dbReference>
<dbReference type="EMBL" id="JALLPB020000562">
    <property type="protein sequence ID" value="KAL3807987.1"/>
    <property type="molecule type" value="Genomic_DNA"/>
</dbReference>
<evidence type="ECO:0000313" key="11">
    <source>
        <dbReference type="Proteomes" id="UP001530377"/>
    </source>
</evidence>
<gene>
    <name evidence="10" type="ORF">ACHAXA_000957</name>
</gene>
<keyword evidence="7" id="KW-1133">Transmembrane helix</keyword>
<feature type="transmembrane region" description="Helical" evidence="7">
    <location>
        <begin position="804"/>
        <end position="827"/>
    </location>
</feature>
<dbReference type="Gene3D" id="3.30.465.10">
    <property type="match status" value="1"/>
</dbReference>
<feature type="chain" id="PRO_5044760452" description="FAD-binding PCMH-type domain-containing protein" evidence="8">
    <location>
        <begin position="25"/>
        <end position="828"/>
    </location>
</feature>
<accession>A0ABD3R4W9</accession>
<name>A0ABD3R4W9_9STRA</name>
<feature type="region of interest" description="Disordered" evidence="6">
    <location>
        <begin position="770"/>
        <end position="790"/>
    </location>
</feature>
<dbReference type="PROSITE" id="PS51387">
    <property type="entry name" value="FAD_PCMH"/>
    <property type="match status" value="1"/>
</dbReference>
<keyword evidence="4" id="KW-0274">FAD</keyword>
<evidence type="ECO:0000256" key="6">
    <source>
        <dbReference type="SAM" id="MobiDB-lite"/>
    </source>
</evidence>
<evidence type="ECO:0000259" key="9">
    <source>
        <dbReference type="PROSITE" id="PS51387"/>
    </source>
</evidence>
<evidence type="ECO:0000256" key="2">
    <source>
        <dbReference type="ARBA" id="ARBA00005466"/>
    </source>
</evidence>
<keyword evidence="3" id="KW-0285">Flavoprotein</keyword>
<dbReference type="GO" id="GO:0016491">
    <property type="term" value="F:oxidoreductase activity"/>
    <property type="evidence" value="ECO:0007669"/>
    <property type="project" value="UniProtKB-KW"/>
</dbReference>
<evidence type="ECO:0000256" key="7">
    <source>
        <dbReference type="SAM" id="Phobius"/>
    </source>
</evidence>
<dbReference type="InterPro" id="IPR016167">
    <property type="entry name" value="FAD-bd_PCMH_sub1"/>
</dbReference>
<comment type="cofactor">
    <cofactor evidence="1">
        <name>FAD</name>
        <dbReference type="ChEBI" id="CHEBI:57692"/>
    </cofactor>
</comment>
<protein>
    <recommendedName>
        <fullName evidence="9">FAD-binding PCMH-type domain-containing protein</fullName>
    </recommendedName>
</protein>
<reference evidence="10 11" key="1">
    <citation type="submission" date="2024-10" db="EMBL/GenBank/DDBJ databases">
        <title>Updated reference genomes for cyclostephanoid diatoms.</title>
        <authorList>
            <person name="Roberts W.R."/>
            <person name="Alverson A.J."/>
        </authorList>
    </citation>
    <scope>NUCLEOTIDE SEQUENCE [LARGE SCALE GENOMIC DNA]</scope>
    <source>
        <strain evidence="10 11">AJA228-03</strain>
    </source>
</reference>
<evidence type="ECO:0000256" key="8">
    <source>
        <dbReference type="SAM" id="SignalP"/>
    </source>
</evidence>
<comment type="similarity">
    <text evidence="2">Belongs to the oxygen-dependent FAD-linked oxidoreductase family.</text>
</comment>
<dbReference type="SUPFAM" id="SSF56176">
    <property type="entry name" value="FAD-binding/transporter-associated domain-like"/>
    <property type="match status" value="1"/>
</dbReference>
<proteinExistence type="inferred from homology"/>
<keyword evidence="7" id="KW-0812">Transmembrane</keyword>
<feature type="domain" description="FAD-binding PCMH-type" evidence="9">
    <location>
        <begin position="156"/>
        <end position="427"/>
    </location>
</feature>
<dbReference type="Gene3D" id="3.30.43.10">
    <property type="entry name" value="Uridine Diphospho-n-acetylenolpyruvylglucosamine Reductase, domain 2"/>
    <property type="match status" value="1"/>
</dbReference>
<dbReference type="InterPro" id="IPR050416">
    <property type="entry name" value="FAD-linked_Oxidoreductase"/>
</dbReference>
<dbReference type="Proteomes" id="UP001530377">
    <property type="component" value="Unassembled WGS sequence"/>
</dbReference>
<evidence type="ECO:0000256" key="4">
    <source>
        <dbReference type="ARBA" id="ARBA00022827"/>
    </source>
</evidence>
<feature type="compositionally biased region" description="Polar residues" evidence="6">
    <location>
        <begin position="770"/>
        <end position="781"/>
    </location>
</feature>
<comment type="caution">
    <text evidence="10">The sequence shown here is derived from an EMBL/GenBank/DDBJ whole genome shotgun (WGS) entry which is preliminary data.</text>
</comment>
<dbReference type="Pfam" id="PF01565">
    <property type="entry name" value="FAD_binding_4"/>
    <property type="match status" value="1"/>
</dbReference>
<dbReference type="InterPro" id="IPR036318">
    <property type="entry name" value="FAD-bd_PCMH-like_sf"/>
</dbReference>
<evidence type="ECO:0000313" key="10">
    <source>
        <dbReference type="EMBL" id="KAL3807987.1"/>
    </source>
</evidence>
<evidence type="ECO:0000256" key="5">
    <source>
        <dbReference type="ARBA" id="ARBA00023002"/>
    </source>
</evidence>
<keyword evidence="7" id="KW-0472">Membrane</keyword>
<dbReference type="AlphaFoldDB" id="A0ABD3R4W9"/>
<dbReference type="PANTHER" id="PTHR42973:SF39">
    <property type="entry name" value="FAD-BINDING PCMH-TYPE DOMAIN-CONTAINING PROTEIN"/>
    <property type="match status" value="1"/>
</dbReference>
<keyword evidence="5" id="KW-0560">Oxidoreductase</keyword>
<keyword evidence="8" id="KW-0732">Signal</keyword>
<feature type="signal peptide" evidence="8">
    <location>
        <begin position="1"/>
        <end position="24"/>
    </location>
</feature>
<organism evidence="10 11">
    <name type="scientific">Cyclostephanos tholiformis</name>
    <dbReference type="NCBI Taxonomy" id="382380"/>
    <lineage>
        <taxon>Eukaryota</taxon>
        <taxon>Sar</taxon>
        <taxon>Stramenopiles</taxon>
        <taxon>Ochrophyta</taxon>
        <taxon>Bacillariophyta</taxon>
        <taxon>Coscinodiscophyceae</taxon>
        <taxon>Thalassiosirophycidae</taxon>
        <taxon>Stephanodiscales</taxon>
        <taxon>Stephanodiscaceae</taxon>
        <taxon>Cyclostephanos</taxon>
    </lineage>
</organism>
<dbReference type="InterPro" id="IPR006094">
    <property type="entry name" value="Oxid_FAD_bind_N"/>
</dbReference>
<evidence type="ECO:0000256" key="3">
    <source>
        <dbReference type="ARBA" id="ARBA00022630"/>
    </source>
</evidence>
<keyword evidence="11" id="KW-1185">Reference proteome</keyword>
<sequence length="828" mass="90882">MIFSSIAAVMQLELSFLLVACASAKPLTRHSDRELAEGWRSDLPWIDLTAKLSPSASLLDTSPADFIAECLSEFDRPLYDLDGTPNRTNHALIDQPSGLCVDHVFCAFEDCFPDPNPSNLTLSKSLEDLYLLSDTTLYSDLPSPYKNWIDDPSNPSYNLPSKVLFPAVASDVVAAVEFAKEHGLELSVKNSGHHYAGASTKKNTLHINMNRYTRYADMDIGISDCYPSSNNSDSFNVNLSDQPCRLALARNKSAFIRVGGGENWDKSIRAVKRANEANEGGYKYHIVSGAAGTAFVHEQSPFLIIFHASLPVGWTFQGGLPGTAGGRLYGFGVDQVLMIEMVLPNGNHVKFGPTEWETAEGYDVPKTLKVSGVCRSNPYEIDEDNWEWEACPDDESQNFDDLWFAVRGGGGGTWGVVTSIYLQLHEYRPLELFSLTSYICATDEPPEVLSAFGVTLLTFLIKFFHDPNSINITEADSNACSGPPADYIFCYGRDSATTMFEAWKQYLKSASQSLIDVGIPESSLEKMHLCNATIFYAPDMFDALSLPPGSRYQGKLQDNPMPNYYTDTIGQGNVILPKKWMLENLDAVMGFELLFQQYGASFLMDGGLYKAFGGRSSKASSDQANSLSEAHREGGFMTFRITHDSLSSLSFYSDLLPMMYNTSSGDSFPGFIGSNHVGTNTLGPLKSDWTEACPMEWTLEERADKCISTQEVVYGTKLMERLQSIKDAVDPNKMFDCNNCIGNKATSKSQEELFLDTSPAEAGLNTTISATTEPVPTSTDDISAPSDGALNSPVSAPVPTATSAAISLFLATGYFHFLFGAIFFFNLW</sequence>
<dbReference type="PANTHER" id="PTHR42973">
    <property type="entry name" value="BINDING OXIDOREDUCTASE, PUTATIVE (AFU_ORTHOLOGUE AFUA_1G17690)-RELATED"/>
    <property type="match status" value="1"/>
</dbReference>